<dbReference type="PANTHER" id="PTHR43818:SF11">
    <property type="entry name" value="BCDNA.GH03377"/>
    <property type="match status" value="1"/>
</dbReference>
<accession>A0ABT6TFI4</accession>
<evidence type="ECO:0000256" key="1">
    <source>
        <dbReference type="ARBA" id="ARBA00023002"/>
    </source>
</evidence>
<dbReference type="Proteomes" id="UP001161691">
    <property type="component" value="Unassembled WGS sequence"/>
</dbReference>
<evidence type="ECO:0000259" key="3">
    <source>
        <dbReference type="Pfam" id="PF22725"/>
    </source>
</evidence>
<dbReference type="SUPFAM" id="SSF55347">
    <property type="entry name" value="Glyceraldehyde-3-phosphate dehydrogenase-like, C-terminal domain"/>
    <property type="match status" value="1"/>
</dbReference>
<comment type="caution">
    <text evidence="4">The sequence shown here is derived from an EMBL/GenBank/DDBJ whole genome shotgun (WGS) entry which is preliminary data.</text>
</comment>
<dbReference type="Pfam" id="PF22725">
    <property type="entry name" value="GFO_IDH_MocA_C3"/>
    <property type="match status" value="1"/>
</dbReference>
<dbReference type="PANTHER" id="PTHR43818">
    <property type="entry name" value="BCDNA.GH03377"/>
    <property type="match status" value="1"/>
</dbReference>
<keyword evidence="5" id="KW-1185">Reference proteome</keyword>
<dbReference type="Pfam" id="PF01408">
    <property type="entry name" value="GFO_IDH_MocA"/>
    <property type="match status" value="1"/>
</dbReference>
<dbReference type="EMBL" id="JAGRPV010000001">
    <property type="protein sequence ID" value="MDI4645602.1"/>
    <property type="molecule type" value="Genomic_DNA"/>
</dbReference>
<reference evidence="4" key="1">
    <citation type="submission" date="2023-04" db="EMBL/GenBank/DDBJ databases">
        <title>Comparative genomic analysis of Cohnella hashimotonis sp. nov., isolated from the International Space Station.</title>
        <authorList>
            <person name="Venkateswaran K."/>
            <person name="Simpson A."/>
        </authorList>
    </citation>
    <scope>NUCLEOTIDE SEQUENCE</scope>
    <source>
        <strain evidence="4">F6_2S_P_1</strain>
    </source>
</reference>
<organism evidence="4 5">
    <name type="scientific">Cohnella hashimotonis</name>
    <dbReference type="NCBI Taxonomy" id="2826895"/>
    <lineage>
        <taxon>Bacteria</taxon>
        <taxon>Bacillati</taxon>
        <taxon>Bacillota</taxon>
        <taxon>Bacilli</taxon>
        <taxon>Bacillales</taxon>
        <taxon>Paenibacillaceae</taxon>
        <taxon>Cohnella</taxon>
    </lineage>
</organism>
<dbReference type="InterPro" id="IPR036291">
    <property type="entry name" value="NAD(P)-bd_dom_sf"/>
</dbReference>
<proteinExistence type="predicted"/>
<dbReference type="Gene3D" id="3.30.360.10">
    <property type="entry name" value="Dihydrodipicolinate Reductase, domain 2"/>
    <property type="match status" value="1"/>
</dbReference>
<dbReference type="InterPro" id="IPR050463">
    <property type="entry name" value="Gfo/Idh/MocA_oxidrdct_glycsds"/>
</dbReference>
<dbReference type="InterPro" id="IPR000683">
    <property type="entry name" value="Gfo/Idh/MocA-like_OxRdtase_N"/>
</dbReference>
<dbReference type="Gene3D" id="3.40.50.720">
    <property type="entry name" value="NAD(P)-binding Rossmann-like Domain"/>
    <property type="match status" value="1"/>
</dbReference>
<dbReference type="RefSeq" id="WP_282908513.1">
    <property type="nucleotide sequence ID" value="NZ_JAGRPV010000001.1"/>
</dbReference>
<evidence type="ECO:0000313" key="4">
    <source>
        <dbReference type="EMBL" id="MDI4645602.1"/>
    </source>
</evidence>
<name>A0ABT6TFI4_9BACL</name>
<sequence length="335" mass="37717">MELKVVAIGLRIHGEYAIQEMLKAEGVSLVAIMETEERWRTVAERYGVPFYRDYARMLAEVDCNTAIVCLPNDLKTDAVIECLKRGKHAISDKPMSITEEELGRLERQIAASDAECSVLLTERFNPLYVKAKELIDQGAIGEIAGCIMMRPHESTAQREEQWMYENARNGGLIVDLMIHDIDLALWMSRGEVREVTARSLHTRFFADKPDYVDFAQALFVLEGGVTVHVEADWLTPRNTPWDCRMLVVGTDGTIEVLSKSGEVILCTHDRNHRNVMGEVREHDSVCLDFVRRIRGEQPQILSAADCVASARAVLLARRSSESGQLETARIGHSFD</sequence>
<evidence type="ECO:0000313" key="5">
    <source>
        <dbReference type="Proteomes" id="UP001161691"/>
    </source>
</evidence>
<gene>
    <name evidence="4" type="ORF">KB449_11545</name>
</gene>
<evidence type="ECO:0000259" key="2">
    <source>
        <dbReference type="Pfam" id="PF01408"/>
    </source>
</evidence>
<feature type="domain" description="GFO/IDH/MocA-like oxidoreductase" evidence="3">
    <location>
        <begin position="128"/>
        <end position="255"/>
    </location>
</feature>
<keyword evidence="1" id="KW-0560">Oxidoreductase</keyword>
<feature type="domain" description="Gfo/Idh/MocA-like oxidoreductase N-terminal" evidence="2">
    <location>
        <begin position="4"/>
        <end position="114"/>
    </location>
</feature>
<dbReference type="SUPFAM" id="SSF51735">
    <property type="entry name" value="NAD(P)-binding Rossmann-fold domains"/>
    <property type="match status" value="1"/>
</dbReference>
<dbReference type="InterPro" id="IPR055170">
    <property type="entry name" value="GFO_IDH_MocA-like_dom"/>
</dbReference>
<protein>
    <submittedName>
        <fullName evidence="4">Gfo/Idh/MocA family oxidoreductase</fullName>
    </submittedName>
</protein>